<protein>
    <submittedName>
        <fullName evidence="1">Uncharacterized protein</fullName>
    </submittedName>
</protein>
<sequence length="109" mass="11747">MQDNNDSSTKLPLILSREGELIPASGGGGGGSDDYIRGLRDGVSIGVQAGYEYAIDRVKEIIPELVQQAISELPDIKKALSDGLRHGSPDCGKALVEHYRYKKSGNYLN</sequence>
<accession>A0AAP9DDX3</accession>
<reference evidence="1 2" key="1">
    <citation type="submission" date="2019-01" db="EMBL/GenBank/DDBJ databases">
        <title>Florfenicol resistance in Enterobacteriaceae and whole-genome sequence analysis of florfenicol-resistant Leclercia adecarboxylata strain R25.</title>
        <authorList>
            <person name="Bao Q."/>
            <person name="Ying Y."/>
        </authorList>
    </citation>
    <scope>NUCLEOTIDE SEQUENCE [LARGE SCALE GENOMIC DNA]</scope>
    <source>
        <strain evidence="1 2">R25</strain>
    </source>
</reference>
<dbReference type="EMBL" id="CP035382">
    <property type="protein sequence ID" value="QDK21030.1"/>
    <property type="molecule type" value="Genomic_DNA"/>
</dbReference>
<organism evidence="1 2">
    <name type="scientific">Leclercia adecarboxylata</name>
    <dbReference type="NCBI Taxonomy" id="83655"/>
    <lineage>
        <taxon>Bacteria</taxon>
        <taxon>Pseudomonadati</taxon>
        <taxon>Pseudomonadota</taxon>
        <taxon>Gammaproteobacteria</taxon>
        <taxon>Enterobacterales</taxon>
        <taxon>Enterobacteriaceae</taxon>
        <taxon>Leclercia</taxon>
    </lineage>
</organism>
<proteinExistence type="predicted"/>
<dbReference type="AlphaFoldDB" id="A0AAP9DDX3"/>
<dbReference type="RefSeq" id="WP_142489869.1">
    <property type="nucleotide sequence ID" value="NZ_CP035382.1"/>
</dbReference>
<evidence type="ECO:0000313" key="1">
    <source>
        <dbReference type="EMBL" id="QDK21030.1"/>
    </source>
</evidence>
<dbReference type="Proteomes" id="UP000317812">
    <property type="component" value="Chromosome"/>
</dbReference>
<gene>
    <name evidence="1" type="ORF">ES815_23060</name>
</gene>
<name>A0AAP9DDX3_9ENTR</name>
<evidence type="ECO:0000313" key="2">
    <source>
        <dbReference type="Proteomes" id="UP000317812"/>
    </source>
</evidence>